<dbReference type="HOGENOM" id="CLU_2963426_0_0_1"/>
<dbReference type="EnsemblMetazoa" id="MESCA006731-RA">
    <property type="protein sequence ID" value="MESCA006731-PA"/>
    <property type="gene ID" value="MESCA006731"/>
</dbReference>
<name>T1GSS0_MEGSC</name>
<proteinExistence type="predicted"/>
<dbReference type="AlphaFoldDB" id="T1GSS0"/>
<sequence length="59" mass="7159">MKNQGTINLMNRISTYIRNRRPTKPLDDFNKPYEVWTGSNADIFHLQKNRINVKYKYKK</sequence>
<dbReference type="EMBL" id="CAQQ02086683">
    <property type="status" value="NOT_ANNOTATED_CDS"/>
    <property type="molecule type" value="Genomic_DNA"/>
</dbReference>
<reference evidence="1" key="2">
    <citation type="submission" date="2015-06" db="UniProtKB">
        <authorList>
            <consortium name="EnsemblMetazoa"/>
        </authorList>
    </citation>
    <scope>IDENTIFICATION</scope>
</reference>
<reference evidence="2" key="1">
    <citation type="submission" date="2013-02" db="EMBL/GenBank/DDBJ databases">
        <authorList>
            <person name="Hughes D."/>
        </authorList>
    </citation>
    <scope>NUCLEOTIDE SEQUENCE</scope>
    <source>
        <strain>Durham</strain>
        <strain evidence="2">NC isolate 2 -- Noor lab</strain>
    </source>
</reference>
<accession>T1GSS0</accession>
<dbReference type="Proteomes" id="UP000015102">
    <property type="component" value="Unassembled WGS sequence"/>
</dbReference>
<dbReference type="EMBL" id="CAQQ02086682">
    <property type="status" value="NOT_ANNOTATED_CDS"/>
    <property type="molecule type" value="Genomic_DNA"/>
</dbReference>
<organism evidence="1 2">
    <name type="scientific">Megaselia scalaris</name>
    <name type="common">Humpbacked fly</name>
    <name type="synonym">Phora scalaris</name>
    <dbReference type="NCBI Taxonomy" id="36166"/>
    <lineage>
        <taxon>Eukaryota</taxon>
        <taxon>Metazoa</taxon>
        <taxon>Ecdysozoa</taxon>
        <taxon>Arthropoda</taxon>
        <taxon>Hexapoda</taxon>
        <taxon>Insecta</taxon>
        <taxon>Pterygota</taxon>
        <taxon>Neoptera</taxon>
        <taxon>Endopterygota</taxon>
        <taxon>Diptera</taxon>
        <taxon>Brachycera</taxon>
        <taxon>Muscomorpha</taxon>
        <taxon>Platypezoidea</taxon>
        <taxon>Phoridae</taxon>
        <taxon>Megaseliini</taxon>
        <taxon>Megaselia</taxon>
    </lineage>
</organism>
<dbReference type="EMBL" id="CAQQ02086681">
    <property type="status" value="NOT_ANNOTATED_CDS"/>
    <property type="molecule type" value="Genomic_DNA"/>
</dbReference>
<keyword evidence="2" id="KW-1185">Reference proteome</keyword>
<protein>
    <submittedName>
        <fullName evidence="1">Uncharacterized protein</fullName>
    </submittedName>
</protein>
<evidence type="ECO:0000313" key="2">
    <source>
        <dbReference type="Proteomes" id="UP000015102"/>
    </source>
</evidence>
<evidence type="ECO:0000313" key="1">
    <source>
        <dbReference type="EnsemblMetazoa" id="MESCA006731-PA"/>
    </source>
</evidence>